<evidence type="ECO:0000313" key="1">
    <source>
        <dbReference type="EMBL" id="CAF9930764.1"/>
    </source>
</evidence>
<comment type="caution">
    <text evidence="1">The sequence shown here is derived from an EMBL/GenBank/DDBJ whole genome shotgun (WGS) entry which is preliminary data.</text>
</comment>
<dbReference type="GO" id="GO:0000444">
    <property type="term" value="C:MIS12/MIND type complex"/>
    <property type="evidence" value="ECO:0007669"/>
    <property type="project" value="TreeGrafter"/>
</dbReference>
<sequence length="214" mass="23942">MSEHQRKVELQSHGDLIYLQNAILIAAHQKIDLHLPPSAAQGTEDDFRNKVTALVEQYVHDTLNLALPSLSINGLDTTPSSLSSSTDSPDLDSSHYEAYDTHLAQRLRELYATLEAETTKVASLRRAAPKRAADEFIAALNQDIEAGDREYQARRMELGQWEPPLLQDVGFGDRDDVQQAWDAGVRDLDALRNVTKVKADLERAIRVATEVEKR</sequence>
<dbReference type="PANTHER" id="PTHR31749">
    <property type="entry name" value="KINETOCHORE-ASSOCIATED PROTEIN NSL1 HOMOLOG"/>
    <property type="match status" value="1"/>
</dbReference>
<organism evidence="1 2">
    <name type="scientific">Gomphillus americanus</name>
    <dbReference type="NCBI Taxonomy" id="1940652"/>
    <lineage>
        <taxon>Eukaryota</taxon>
        <taxon>Fungi</taxon>
        <taxon>Dikarya</taxon>
        <taxon>Ascomycota</taxon>
        <taxon>Pezizomycotina</taxon>
        <taxon>Lecanoromycetes</taxon>
        <taxon>OSLEUM clade</taxon>
        <taxon>Ostropomycetidae</taxon>
        <taxon>Ostropales</taxon>
        <taxon>Graphidaceae</taxon>
        <taxon>Gomphilloideae</taxon>
        <taxon>Gomphillus</taxon>
    </lineage>
</organism>
<proteinExistence type="predicted"/>
<dbReference type="InterPro" id="IPR013950">
    <property type="entry name" value="Mis14/Nsl1"/>
</dbReference>
<protein>
    <recommendedName>
        <fullName evidence="3">Kinetochore protein mis14</fullName>
    </recommendedName>
</protein>
<name>A0A8H3FWZ4_9LECA</name>
<evidence type="ECO:0000313" key="2">
    <source>
        <dbReference type="Proteomes" id="UP000664169"/>
    </source>
</evidence>
<dbReference type="EMBL" id="CAJPDQ010000036">
    <property type="protein sequence ID" value="CAF9930764.1"/>
    <property type="molecule type" value="Genomic_DNA"/>
</dbReference>
<keyword evidence="2" id="KW-1185">Reference proteome</keyword>
<dbReference type="OrthoDB" id="2135762at2759"/>
<evidence type="ECO:0008006" key="3">
    <source>
        <dbReference type="Google" id="ProtNLM"/>
    </source>
</evidence>
<dbReference type="PANTHER" id="PTHR31749:SF3">
    <property type="entry name" value="KINETOCHORE-ASSOCIATED PROTEIN NSL1 HOMOLOG"/>
    <property type="match status" value="1"/>
</dbReference>
<accession>A0A8H3FWZ4</accession>
<dbReference type="Pfam" id="PF08641">
    <property type="entry name" value="Mis14"/>
    <property type="match status" value="1"/>
</dbReference>
<dbReference type="AlphaFoldDB" id="A0A8H3FWZ4"/>
<dbReference type="GO" id="GO:0000070">
    <property type="term" value="P:mitotic sister chromatid segregation"/>
    <property type="evidence" value="ECO:0007669"/>
    <property type="project" value="InterPro"/>
</dbReference>
<dbReference type="Proteomes" id="UP000664169">
    <property type="component" value="Unassembled WGS sequence"/>
</dbReference>
<reference evidence="1" key="1">
    <citation type="submission" date="2021-03" db="EMBL/GenBank/DDBJ databases">
        <authorList>
            <person name="Tagirdzhanova G."/>
        </authorList>
    </citation>
    <scope>NUCLEOTIDE SEQUENCE</scope>
</reference>
<gene>
    <name evidence="1" type="ORF">GOMPHAMPRED_005731</name>
</gene>